<dbReference type="InterPro" id="IPR001173">
    <property type="entry name" value="Glyco_trans_2-like"/>
</dbReference>
<dbReference type="GO" id="GO:0016757">
    <property type="term" value="F:glycosyltransferase activity"/>
    <property type="evidence" value="ECO:0007669"/>
    <property type="project" value="UniProtKB-KW"/>
</dbReference>
<evidence type="ECO:0000313" key="13">
    <source>
        <dbReference type="EMBL" id="ANE47635.1"/>
    </source>
</evidence>
<proteinExistence type="inferred from homology"/>
<evidence type="ECO:0000256" key="11">
    <source>
        <dbReference type="SAM" id="Phobius"/>
    </source>
</evidence>
<keyword evidence="14" id="KW-1185">Reference proteome</keyword>
<evidence type="ECO:0000313" key="14">
    <source>
        <dbReference type="Proteomes" id="UP000076927"/>
    </source>
</evidence>
<comment type="function">
    <text evidence="7">Catalyzes the glycosylation of 4,4'-diaponeurosporenoate, i.e. the esterification of glucose at the C1'' position with the carboxyl group of 4,4'-diaponeurosporenic acid, to form glycosyl-4,4'-diaponeurosporenoate. This is a step in the biosynthesis of staphyloxanthin, an orange pigment present in most staphylococci strains.</text>
</comment>
<reference evidence="13 14" key="1">
    <citation type="submission" date="2015-01" db="EMBL/GenBank/DDBJ databases">
        <title>Paenibacillus swuensis/DY6/whole genome sequencing.</title>
        <authorList>
            <person name="Kim M.K."/>
            <person name="Srinivasan S."/>
            <person name="Lee J.-J."/>
        </authorList>
    </citation>
    <scope>NUCLEOTIDE SEQUENCE [LARGE SCALE GENOMIC DNA]</scope>
    <source>
        <strain evidence="13 14">DY6</strain>
    </source>
</reference>
<gene>
    <name evidence="13" type="ORF">SY83_16590</name>
</gene>
<dbReference type="Gene3D" id="3.90.550.10">
    <property type="entry name" value="Spore Coat Polysaccharide Biosynthesis Protein SpsA, Chain A"/>
    <property type="match status" value="1"/>
</dbReference>
<keyword evidence="6 11" id="KW-0472">Membrane</keyword>
<evidence type="ECO:0000256" key="5">
    <source>
        <dbReference type="ARBA" id="ARBA00022746"/>
    </source>
</evidence>
<evidence type="ECO:0000256" key="6">
    <source>
        <dbReference type="ARBA" id="ARBA00023136"/>
    </source>
</evidence>
<keyword evidence="2" id="KW-1003">Cell membrane</keyword>
<dbReference type="CDD" id="cd00761">
    <property type="entry name" value="Glyco_tranf_GTA_type"/>
    <property type="match status" value="1"/>
</dbReference>
<evidence type="ECO:0000259" key="12">
    <source>
        <dbReference type="Pfam" id="PF00535"/>
    </source>
</evidence>
<dbReference type="KEGG" id="pswu:SY83_16590"/>
<dbReference type="PATRIC" id="fig|1178515.4.peg.3337"/>
<organism evidence="13 14">
    <name type="scientific">Paenibacillus swuensis</name>
    <dbReference type="NCBI Taxonomy" id="1178515"/>
    <lineage>
        <taxon>Bacteria</taxon>
        <taxon>Bacillati</taxon>
        <taxon>Bacillota</taxon>
        <taxon>Bacilli</taxon>
        <taxon>Bacillales</taxon>
        <taxon>Paenibacillaceae</taxon>
        <taxon>Paenibacillus</taxon>
    </lineage>
</organism>
<dbReference type="STRING" id="1178515.SY83_16590"/>
<dbReference type="GO" id="GO:0016117">
    <property type="term" value="P:carotenoid biosynthetic process"/>
    <property type="evidence" value="ECO:0007669"/>
    <property type="project" value="UniProtKB-KW"/>
</dbReference>
<evidence type="ECO:0000256" key="7">
    <source>
        <dbReference type="ARBA" id="ARBA00037281"/>
    </source>
</evidence>
<evidence type="ECO:0000256" key="10">
    <source>
        <dbReference type="ARBA" id="ARBA00040345"/>
    </source>
</evidence>
<dbReference type="Pfam" id="PF00535">
    <property type="entry name" value="Glycos_transf_2"/>
    <property type="match status" value="1"/>
</dbReference>
<dbReference type="OrthoDB" id="9806525at2"/>
<dbReference type="GO" id="GO:0005886">
    <property type="term" value="C:plasma membrane"/>
    <property type="evidence" value="ECO:0007669"/>
    <property type="project" value="UniProtKB-SubCell"/>
</dbReference>
<keyword evidence="11" id="KW-1133">Transmembrane helix</keyword>
<evidence type="ECO:0000256" key="4">
    <source>
        <dbReference type="ARBA" id="ARBA00022679"/>
    </source>
</evidence>
<protein>
    <recommendedName>
        <fullName evidence="10">4,4'-diaponeurosporenoate glycosyltransferase</fullName>
    </recommendedName>
</protein>
<comment type="similarity">
    <text evidence="9">Belongs to the glycosyltransferase 2 family. CrtQ subfamily.</text>
</comment>
<evidence type="ECO:0000256" key="3">
    <source>
        <dbReference type="ARBA" id="ARBA00022676"/>
    </source>
</evidence>
<dbReference type="PANTHER" id="PTHR43646:SF2">
    <property type="entry name" value="GLYCOSYLTRANSFERASE 2-LIKE DOMAIN-CONTAINING PROTEIN"/>
    <property type="match status" value="1"/>
</dbReference>
<dbReference type="AlphaFoldDB" id="A0A172TKQ1"/>
<evidence type="ECO:0000256" key="9">
    <source>
        <dbReference type="ARBA" id="ARBA00038120"/>
    </source>
</evidence>
<name>A0A172TKQ1_9BACL</name>
<feature type="transmembrane region" description="Helical" evidence="11">
    <location>
        <begin position="325"/>
        <end position="342"/>
    </location>
</feature>
<keyword evidence="11" id="KW-0812">Transmembrane</keyword>
<dbReference type="PANTHER" id="PTHR43646">
    <property type="entry name" value="GLYCOSYLTRANSFERASE"/>
    <property type="match status" value="1"/>
</dbReference>
<dbReference type="Proteomes" id="UP000076927">
    <property type="component" value="Chromosome"/>
</dbReference>
<accession>A0A172TKQ1</accession>
<keyword evidence="5" id="KW-0125">Carotenoid biosynthesis</keyword>
<evidence type="ECO:0000256" key="2">
    <source>
        <dbReference type="ARBA" id="ARBA00022475"/>
    </source>
</evidence>
<dbReference type="SUPFAM" id="SSF53448">
    <property type="entry name" value="Nucleotide-diphospho-sugar transferases"/>
    <property type="match status" value="1"/>
</dbReference>
<dbReference type="EMBL" id="CP011388">
    <property type="protein sequence ID" value="ANE47635.1"/>
    <property type="molecule type" value="Genomic_DNA"/>
</dbReference>
<evidence type="ECO:0000256" key="8">
    <source>
        <dbReference type="ARBA" id="ARBA00037904"/>
    </source>
</evidence>
<sequence>MFSLLDLLIILSGWLSGLFLLWRLPVLTEHEYTSGTYLASADFADSDHAAHDKSADITIIIPARNEERNIGELLRTIRAQQCSAAEVLVVDDSSTDRTAALAAAAGARVIRADALPPGWQGKAWACHTGAEQARSRLLLFLDADTRLAPDALAKLASAYRRHGGMLAVQPYHTVIRPYEQLSAVFNLVVAASMGAATMLGPKMRPSGAFGPCAVCSRDDYVRLGGHGAVRGEVLETFALGRRFQAAGLGLRLFGGQGTVSFRMYPDGLAALAEGWSKNFAGGAVSLRRGLLAAIVLWIAGLAALSVQAVTAGIQFLYTQTLDMQWSFGLVYLLFAITLFKQMRSVGNFNVITAILFPIPVTGFILLFANSVFLTFFRRRVRWKGRTLNTNGKVAETYPGNETTRHE</sequence>
<feature type="transmembrane region" description="Helical" evidence="11">
    <location>
        <begin position="290"/>
        <end position="313"/>
    </location>
</feature>
<evidence type="ECO:0000256" key="1">
    <source>
        <dbReference type="ARBA" id="ARBA00004236"/>
    </source>
</evidence>
<keyword evidence="4" id="KW-0808">Transferase</keyword>
<comment type="subcellular location">
    <subcellularLocation>
        <location evidence="1">Cell membrane</location>
    </subcellularLocation>
</comment>
<feature type="domain" description="Glycosyltransferase 2-like" evidence="12">
    <location>
        <begin position="58"/>
        <end position="164"/>
    </location>
</feature>
<keyword evidence="3" id="KW-0328">Glycosyltransferase</keyword>
<dbReference type="InterPro" id="IPR029044">
    <property type="entry name" value="Nucleotide-diphossugar_trans"/>
</dbReference>
<comment type="pathway">
    <text evidence="8">Carotenoid biosynthesis; staphyloxanthin biosynthesis; staphyloxanthin from farnesyl diphosphate: step 4/5.</text>
</comment>
<feature type="transmembrane region" description="Helical" evidence="11">
    <location>
        <begin position="354"/>
        <end position="376"/>
    </location>
</feature>